<dbReference type="GO" id="GO:0004252">
    <property type="term" value="F:serine-type endopeptidase activity"/>
    <property type="evidence" value="ECO:0007669"/>
    <property type="project" value="InterPro"/>
</dbReference>
<keyword evidence="5 7" id="KW-1133">Transmembrane helix</keyword>
<dbReference type="AlphaFoldDB" id="A0A6P0UFT3"/>
<dbReference type="InterPro" id="IPR050925">
    <property type="entry name" value="Rhomboid_protease_S54"/>
</dbReference>
<proteinExistence type="inferred from homology"/>
<feature type="transmembrane region" description="Helical" evidence="7">
    <location>
        <begin position="99"/>
        <end position="117"/>
    </location>
</feature>
<dbReference type="PANTHER" id="PTHR43731">
    <property type="entry name" value="RHOMBOID PROTEASE"/>
    <property type="match status" value="1"/>
</dbReference>
<evidence type="ECO:0000313" key="10">
    <source>
        <dbReference type="Proteomes" id="UP000468581"/>
    </source>
</evidence>
<evidence type="ECO:0000259" key="8">
    <source>
        <dbReference type="Pfam" id="PF01694"/>
    </source>
</evidence>
<dbReference type="Pfam" id="PF01694">
    <property type="entry name" value="Rhomboid"/>
    <property type="match status" value="2"/>
</dbReference>
<feature type="domain" description="Peptidase S54 rhomboid" evidence="8">
    <location>
        <begin position="47"/>
        <end position="132"/>
    </location>
</feature>
<keyword evidence="3 7" id="KW-0812">Transmembrane</keyword>
<evidence type="ECO:0000256" key="6">
    <source>
        <dbReference type="ARBA" id="ARBA00023136"/>
    </source>
</evidence>
<comment type="similarity">
    <text evidence="2">Belongs to the peptidase S54 family.</text>
</comment>
<dbReference type="Gene3D" id="1.20.1540.10">
    <property type="entry name" value="Rhomboid-like"/>
    <property type="match status" value="1"/>
</dbReference>
<gene>
    <name evidence="9" type="ORF">GWK08_01690</name>
</gene>
<evidence type="ECO:0000313" key="9">
    <source>
        <dbReference type="EMBL" id="NER12141.1"/>
    </source>
</evidence>
<evidence type="ECO:0000256" key="7">
    <source>
        <dbReference type="SAM" id="Phobius"/>
    </source>
</evidence>
<evidence type="ECO:0000256" key="1">
    <source>
        <dbReference type="ARBA" id="ARBA00004141"/>
    </source>
</evidence>
<name>A0A6P0UFT3_9FLAO</name>
<dbReference type="GO" id="GO:0016020">
    <property type="term" value="C:membrane"/>
    <property type="evidence" value="ECO:0007669"/>
    <property type="project" value="UniProtKB-SubCell"/>
</dbReference>
<feature type="transmembrane region" description="Helical" evidence="7">
    <location>
        <begin position="12"/>
        <end position="32"/>
    </location>
</feature>
<evidence type="ECO:0000256" key="3">
    <source>
        <dbReference type="ARBA" id="ARBA00022692"/>
    </source>
</evidence>
<keyword evidence="6 7" id="KW-0472">Membrane</keyword>
<sequence>MMRITETVKHLIIINILMWIATLTIGASENLFNNLFALHFPKNDLFQPWQILTHMFMHASYVPTPGGGSTVYFQHILFNMFALWMFGGPVEQAFGKRKFIFFYISAGLGAALIALGVDYAQYQIGMSELTASGISVENIEQAVRELKPGYGFTDGNMAKVANSYRTTMVGASGAIMGVLVAFGMLYPESRLMLIFFPVPIKAKYFIPAIIGLDLFSALTGYSIFSPSNTAYIAHLGGAFFGFVMMWYWKRNQFNKNRWD</sequence>
<keyword evidence="10" id="KW-1185">Reference proteome</keyword>
<protein>
    <submittedName>
        <fullName evidence="9">Rhomboid family intramembrane serine protease</fullName>
    </submittedName>
</protein>
<keyword evidence="9" id="KW-0645">Protease</keyword>
<dbReference type="PANTHER" id="PTHR43731:SF14">
    <property type="entry name" value="PRESENILIN-ASSOCIATED RHOMBOID-LIKE PROTEIN, MITOCHONDRIAL"/>
    <property type="match status" value="1"/>
</dbReference>
<evidence type="ECO:0000256" key="2">
    <source>
        <dbReference type="ARBA" id="ARBA00009045"/>
    </source>
</evidence>
<dbReference type="EMBL" id="JAABOO010000001">
    <property type="protein sequence ID" value="NER12141.1"/>
    <property type="molecule type" value="Genomic_DNA"/>
</dbReference>
<keyword evidence="4" id="KW-0378">Hydrolase</keyword>
<evidence type="ECO:0000256" key="4">
    <source>
        <dbReference type="ARBA" id="ARBA00022801"/>
    </source>
</evidence>
<comment type="subcellular location">
    <subcellularLocation>
        <location evidence="1">Membrane</location>
        <topology evidence="1">Multi-pass membrane protein</topology>
    </subcellularLocation>
</comment>
<evidence type="ECO:0000256" key="5">
    <source>
        <dbReference type="ARBA" id="ARBA00022989"/>
    </source>
</evidence>
<feature type="domain" description="Peptidase S54 rhomboid" evidence="8">
    <location>
        <begin position="157"/>
        <end position="248"/>
    </location>
</feature>
<accession>A0A6P0UFT3</accession>
<comment type="caution">
    <text evidence="9">The sequence shown here is derived from an EMBL/GenBank/DDBJ whole genome shotgun (WGS) entry which is preliminary data.</text>
</comment>
<feature type="transmembrane region" description="Helical" evidence="7">
    <location>
        <begin position="71"/>
        <end position="87"/>
    </location>
</feature>
<reference evidence="9 10" key="1">
    <citation type="submission" date="2020-01" db="EMBL/GenBank/DDBJ databases">
        <title>Leptobacterium flavescens.</title>
        <authorList>
            <person name="Wang G."/>
        </authorList>
    </citation>
    <scope>NUCLEOTIDE SEQUENCE [LARGE SCALE GENOMIC DNA]</scope>
    <source>
        <strain evidence="9 10">KCTC 22160</strain>
    </source>
</reference>
<dbReference type="InterPro" id="IPR035952">
    <property type="entry name" value="Rhomboid-like_sf"/>
</dbReference>
<feature type="transmembrane region" description="Helical" evidence="7">
    <location>
        <begin position="167"/>
        <end position="185"/>
    </location>
</feature>
<dbReference type="GO" id="GO:0006508">
    <property type="term" value="P:proteolysis"/>
    <property type="evidence" value="ECO:0007669"/>
    <property type="project" value="UniProtKB-KW"/>
</dbReference>
<feature type="transmembrane region" description="Helical" evidence="7">
    <location>
        <begin position="230"/>
        <end position="248"/>
    </location>
</feature>
<dbReference type="RefSeq" id="WP_163605175.1">
    <property type="nucleotide sequence ID" value="NZ_JAABOO010000001.1"/>
</dbReference>
<dbReference type="InterPro" id="IPR022764">
    <property type="entry name" value="Peptidase_S54_rhomboid_dom"/>
</dbReference>
<dbReference type="Proteomes" id="UP000468581">
    <property type="component" value="Unassembled WGS sequence"/>
</dbReference>
<dbReference type="SUPFAM" id="SSF144091">
    <property type="entry name" value="Rhomboid-like"/>
    <property type="match status" value="1"/>
</dbReference>
<organism evidence="9 10">
    <name type="scientific">Leptobacterium flavescens</name>
    <dbReference type="NCBI Taxonomy" id="472055"/>
    <lineage>
        <taxon>Bacteria</taxon>
        <taxon>Pseudomonadati</taxon>
        <taxon>Bacteroidota</taxon>
        <taxon>Flavobacteriia</taxon>
        <taxon>Flavobacteriales</taxon>
        <taxon>Flavobacteriaceae</taxon>
        <taxon>Leptobacterium</taxon>
    </lineage>
</organism>